<dbReference type="PANTHER" id="PTHR43908">
    <property type="entry name" value="AT29763P-RELATED"/>
    <property type="match status" value="1"/>
</dbReference>
<reference evidence="3 4" key="1">
    <citation type="journal article" date="2013" name="PLoS ONE">
        <title>Predicting the Proteins of Angomonas deanei, Strigomonas culicis and Their Respective Endosymbionts Reveals New Aspects of the Trypanosomatidae Family.</title>
        <authorList>
            <person name="Motta M.C."/>
            <person name="Martins A.C."/>
            <person name="de Souza S.S."/>
            <person name="Catta-Preta C.M."/>
            <person name="Silva R."/>
            <person name="Klein C.C."/>
            <person name="de Almeida L.G."/>
            <person name="de Lima Cunha O."/>
            <person name="Ciapina L.P."/>
            <person name="Brocchi M."/>
            <person name="Colabardini A.C."/>
            <person name="de Araujo Lima B."/>
            <person name="Machado C.R."/>
            <person name="de Almeida Soares C.M."/>
            <person name="Probst C.M."/>
            <person name="de Menezes C.B."/>
            <person name="Thompson C.E."/>
            <person name="Bartholomeu D.C."/>
            <person name="Gradia D.F."/>
            <person name="Pavoni D.P."/>
            <person name="Grisard E.C."/>
            <person name="Fantinatti-Garboggini F."/>
            <person name="Marchini F.K."/>
            <person name="Rodrigues-Luiz G.F."/>
            <person name="Wagner G."/>
            <person name="Goldman G.H."/>
            <person name="Fietto J.L."/>
            <person name="Elias M.C."/>
            <person name="Goldman M.H."/>
            <person name="Sagot M.F."/>
            <person name="Pereira M."/>
            <person name="Stoco P.H."/>
            <person name="de Mendonca-Neto R.P."/>
            <person name="Teixeira S.M."/>
            <person name="Maciel T.E."/>
            <person name="de Oliveira Mendes T.A."/>
            <person name="Urmenyi T.P."/>
            <person name="de Souza W."/>
            <person name="Schenkman S."/>
            <person name="de Vasconcelos A.T."/>
        </authorList>
    </citation>
    <scope>NUCLEOTIDE SEQUENCE [LARGE SCALE GENOMIC DNA]</scope>
</reference>
<sequence length="262" mass="29326">MDASAPHITKENISTFTYYQLFQLAAPTAVAEGAEADEAFAARDVPHVRKAYRRLSLRFHPDKDDSEAARVAFAVLQKALETLLDPAQRVAYTTELLGLTTAGTVRQQREERQAEEDARWAAHILEQKEHQQRAAHAARQQAAEAQERAAARMQAELTAALHTPLRQLERELVDDWDVDAELLGVRQREVERLLRKLAAQQQKETDSFRRGQRGGTGDGSGAAARTDSATESTVARMMMQFMKHERTDSQTTSGDATKKPKY</sequence>
<dbReference type="GO" id="GO:0030544">
    <property type="term" value="F:Hsp70 protein binding"/>
    <property type="evidence" value="ECO:0007669"/>
    <property type="project" value="TreeGrafter"/>
</dbReference>
<evidence type="ECO:0000313" key="4">
    <source>
        <dbReference type="Proteomes" id="UP000015354"/>
    </source>
</evidence>
<dbReference type="SUPFAM" id="SSF46565">
    <property type="entry name" value="Chaperone J-domain"/>
    <property type="match status" value="1"/>
</dbReference>
<protein>
    <submittedName>
        <fullName evidence="3">DNAJ family-like protein</fullName>
    </submittedName>
</protein>
<dbReference type="Gene3D" id="1.10.287.110">
    <property type="entry name" value="DnaJ domain"/>
    <property type="match status" value="1"/>
</dbReference>
<feature type="domain" description="J" evidence="2">
    <location>
        <begin position="17"/>
        <end position="96"/>
    </location>
</feature>
<name>S9W959_9TRYP</name>
<gene>
    <name evidence="3" type="ORF">STCU_00905</name>
</gene>
<evidence type="ECO:0000313" key="3">
    <source>
        <dbReference type="EMBL" id="EPY35801.1"/>
    </source>
</evidence>
<dbReference type="InterPro" id="IPR001623">
    <property type="entry name" value="DnaJ_domain"/>
</dbReference>
<dbReference type="GO" id="GO:0071218">
    <property type="term" value="P:cellular response to misfolded protein"/>
    <property type="evidence" value="ECO:0007669"/>
    <property type="project" value="TreeGrafter"/>
</dbReference>
<evidence type="ECO:0000256" key="1">
    <source>
        <dbReference type="SAM" id="MobiDB-lite"/>
    </source>
</evidence>
<dbReference type="EMBL" id="ATMH01000905">
    <property type="protein sequence ID" value="EPY35801.1"/>
    <property type="molecule type" value="Genomic_DNA"/>
</dbReference>
<keyword evidence="4" id="KW-1185">Reference proteome</keyword>
<dbReference type="SMART" id="SM00271">
    <property type="entry name" value="DnaJ"/>
    <property type="match status" value="1"/>
</dbReference>
<dbReference type="InterPro" id="IPR051100">
    <property type="entry name" value="DnaJ_subfamily_B/C"/>
</dbReference>
<dbReference type="InterPro" id="IPR036869">
    <property type="entry name" value="J_dom_sf"/>
</dbReference>
<dbReference type="AlphaFoldDB" id="S9W959"/>
<accession>S9W959</accession>
<evidence type="ECO:0000259" key="2">
    <source>
        <dbReference type="PROSITE" id="PS50076"/>
    </source>
</evidence>
<dbReference type="CDD" id="cd06257">
    <property type="entry name" value="DnaJ"/>
    <property type="match status" value="1"/>
</dbReference>
<dbReference type="PROSITE" id="PS50076">
    <property type="entry name" value="DNAJ_2"/>
    <property type="match status" value="1"/>
</dbReference>
<feature type="region of interest" description="Disordered" evidence="1">
    <location>
        <begin position="199"/>
        <end position="262"/>
    </location>
</feature>
<dbReference type="OrthoDB" id="10250354at2759"/>
<dbReference type="GO" id="GO:0005789">
    <property type="term" value="C:endoplasmic reticulum membrane"/>
    <property type="evidence" value="ECO:0007669"/>
    <property type="project" value="TreeGrafter"/>
</dbReference>
<dbReference type="Pfam" id="PF00226">
    <property type="entry name" value="DnaJ"/>
    <property type="match status" value="1"/>
</dbReference>
<organism evidence="3 4">
    <name type="scientific">Strigomonas culicis</name>
    <dbReference type="NCBI Taxonomy" id="28005"/>
    <lineage>
        <taxon>Eukaryota</taxon>
        <taxon>Discoba</taxon>
        <taxon>Euglenozoa</taxon>
        <taxon>Kinetoplastea</taxon>
        <taxon>Metakinetoplastina</taxon>
        <taxon>Trypanosomatida</taxon>
        <taxon>Trypanosomatidae</taxon>
        <taxon>Strigomonadinae</taxon>
        <taxon>Strigomonas</taxon>
    </lineage>
</organism>
<dbReference type="Proteomes" id="UP000015354">
    <property type="component" value="Unassembled WGS sequence"/>
</dbReference>
<dbReference type="PANTHER" id="PTHR43908:SF3">
    <property type="entry name" value="AT29763P-RELATED"/>
    <property type="match status" value="1"/>
</dbReference>
<comment type="caution">
    <text evidence="3">The sequence shown here is derived from an EMBL/GenBank/DDBJ whole genome shotgun (WGS) entry which is preliminary data.</text>
</comment>
<proteinExistence type="predicted"/>